<dbReference type="Gene3D" id="3.40.50.720">
    <property type="entry name" value="NAD(P)-binding Rossmann-like Domain"/>
    <property type="match status" value="1"/>
</dbReference>
<dbReference type="SMART" id="SM00829">
    <property type="entry name" value="PKS_ER"/>
    <property type="match status" value="1"/>
</dbReference>
<protein>
    <recommendedName>
        <fullName evidence="2">Enoyl reductase (ER) domain-containing protein</fullName>
    </recommendedName>
</protein>
<dbReference type="Proteomes" id="UP000001064">
    <property type="component" value="Unassembled WGS sequence"/>
</dbReference>
<evidence type="ECO:0000259" key="2">
    <source>
        <dbReference type="SMART" id="SM00829"/>
    </source>
</evidence>
<dbReference type="KEGG" id="dpp:DICPUDRAFT_50359"/>
<dbReference type="SUPFAM" id="SSF51735">
    <property type="entry name" value="NAD(P)-binding Rossmann-fold domains"/>
    <property type="match status" value="1"/>
</dbReference>
<sequence length="340" mass="37132">MVQVKQILLKDNIQAREPNKDDFIQNTVEVNESNIPDDKVLVRLVDVSVDPYLRGRMSLGKSYIEPFKPNEPILSGCVAKIEKVGKNVTNFAAGDYVAAMLPWQEKAVVSVGKDWVKVDPKMAPLPSFLSLLGMTGLTAFHGLMEIGEPKAGETLVVSAGSGAVGSVVGQIGKILGLRVVGIAGSEDKIKFMVNELKFDAGINYKSPHYKEELAAACPKGVDVYFENVGGEVSDAVWPLLNFKARIPLCGVISAYNKSADIGPRLQIPLLKTSSKMQGFIVFNYADKNPQAIKQLSQWLKEGKIKDKHTVNQGFDKIVPSFLSLFNSNHLGKMVIEISKD</sequence>
<dbReference type="CDD" id="cd05288">
    <property type="entry name" value="PGDH"/>
    <property type="match status" value="1"/>
</dbReference>
<dbReference type="InParanoid" id="F0ZY36"/>
<keyword evidence="1" id="KW-0560">Oxidoreductase</keyword>
<feature type="domain" description="Enoyl reductase (ER)" evidence="2">
    <location>
        <begin position="20"/>
        <end position="335"/>
    </location>
</feature>
<reference evidence="4" key="1">
    <citation type="journal article" date="2011" name="Genome Biol.">
        <title>Comparative genomics of the social amoebae Dictyostelium discoideum and Dictyostelium purpureum.</title>
        <authorList>
            <consortium name="US DOE Joint Genome Institute (JGI-PGF)"/>
            <person name="Sucgang R."/>
            <person name="Kuo A."/>
            <person name="Tian X."/>
            <person name="Salerno W."/>
            <person name="Parikh A."/>
            <person name="Feasley C.L."/>
            <person name="Dalin E."/>
            <person name="Tu H."/>
            <person name="Huang E."/>
            <person name="Barry K."/>
            <person name="Lindquist E."/>
            <person name="Shapiro H."/>
            <person name="Bruce D."/>
            <person name="Schmutz J."/>
            <person name="Salamov A."/>
            <person name="Fey P."/>
            <person name="Gaudet P."/>
            <person name="Anjard C."/>
            <person name="Babu M.M."/>
            <person name="Basu S."/>
            <person name="Bushmanova Y."/>
            <person name="van der Wel H."/>
            <person name="Katoh-Kurasawa M."/>
            <person name="Dinh C."/>
            <person name="Coutinho P.M."/>
            <person name="Saito T."/>
            <person name="Elias M."/>
            <person name="Schaap P."/>
            <person name="Kay R.R."/>
            <person name="Henrissat B."/>
            <person name="Eichinger L."/>
            <person name="Rivero F."/>
            <person name="Putnam N.H."/>
            <person name="West C.M."/>
            <person name="Loomis W.F."/>
            <person name="Chisholm R.L."/>
            <person name="Shaulsky G."/>
            <person name="Strassmann J.E."/>
            <person name="Queller D.C."/>
            <person name="Kuspa A."/>
            <person name="Grigoriev I.V."/>
        </authorList>
    </citation>
    <scope>NUCLEOTIDE SEQUENCE [LARGE SCALE GENOMIC DNA]</scope>
    <source>
        <strain evidence="4">QSDP1</strain>
    </source>
</reference>
<dbReference type="Gene3D" id="3.90.180.10">
    <property type="entry name" value="Medium-chain alcohol dehydrogenases, catalytic domain"/>
    <property type="match status" value="1"/>
</dbReference>
<dbReference type="VEuPathDB" id="AmoebaDB:DICPUDRAFT_50359"/>
<dbReference type="InterPro" id="IPR013149">
    <property type="entry name" value="ADH-like_C"/>
</dbReference>
<dbReference type="InterPro" id="IPR045010">
    <property type="entry name" value="MDR_fam"/>
</dbReference>
<dbReference type="EMBL" id="GL871274">
    <property type="protein sequence ID" value="EGC31139.1"/>
    <property type="molecule type" value="Genomic_DNA"/>
</dbReference>
<dbReference type="InterPro" id="IPR036291">
    <property type="entry name" value="NAD(P)-bd_dom_sf"/>
</dbReference>
<keyword evidence="4" id="KW-1185">Reference proteome</keyword>
<name>F0ZY36_DICPU</name>
<dbReference type="PANTHER" id="PTHR43205">
    <property type="entry name" value="PROSTAGLANDIN REDUCTASE"/>
    <property type="match status" value="1"/>
</dbReference>
<dbReference type="FunCoup" id="F0ZY36">
    <property type="interactions" value="196"/>
</dbReference>
<evidence type="ECO:0000256" key="1">
    <source>
        <dbReference type="ARBA" id="ARBA00023002"/>
    </source>
</evidence>
<dbReference type="RefSeq" id="XP_003292327.1">
    <property type="nucleotide sequence ID" value="XM_003292279.1"/>
</dbReference>
<dbReference type="OrthoDB" id="809632at2759"/>
<organism evidence="3 4">
    <name type="scientific">Dictyostelium purpureum</name>
    <name type="common">Slime mold</name>
    <dbReference type="NCBI Taxonomy" id="5786"/>
    <lineage>
        <taxon>Eukaryota</taxon>
        <taxon>Amoebozoa</taxon>
        <taxon>Evosea</taxon>
        <taxon>Eumycetozoa</taxon>
        <taxon>Dictyostelia</taxon>
        <taxon>Dictyosteliales</taxon>
        <taxon>Dictyosteliaceae</taxon>
        <taxon>Dictyostelium</taxon>
    </lineage>
</organism>
<gene>
    <name evidence="3" type="ORF">DICPUDRAFT_50359</name>
</gene>
<dbReference type="AlphaFoldDB" id="F0ZY36"/>
<dbReference type="eggNOG" id="KOG1196">
    <property type="taxonomic scope" value="Eukaryota"/>
</dbReference>
<evidence type="ECO:0000313" key="3">
    <source>
        <dbReference type="EMBL" id="EGC31139.1"/>
    </source>
</evidence>
<proteinExistence type="predicted"/>
<dbReference type="OMA" id="EEKCRYA"/>
<dbReference type="GeneID" id="10507975"/>
<dbReference type="GO" id="GO:0016628">
    <property type="term" value="F:oxidoreductase activity, acting on the CH-CH group of donors, NAD or NADP as acceptor"/>
    <property type="evidence" value="ECO:0007669"/>
    <property type="project" value="InterPro"/>
</dbReference>
<dbReference type="SUPFAM" id="SSF50129">
    <property type="entry name" value="GroES-like"/>
    <property type="match status" value="1"/>
</dbReference>
<dbReference type="PANTHER" id="PTHR43205:SF2">
    <property type="entry name" value="ZINC-CONTAINING ALCOHOL DEHYDROGENASE"/>
    <property type="match status" value="1"/>
</dbReference>
<dbReference type="Pfam" id="PF16884">
    <property type="entry name" value="ADH_N_2"/>
    <property type="match status" value="1"/>
</dbReference>
<evidence type="ECO:0000313" key="4">
    <source>
        <dbReference type="Proteomes" id="UP000001064"/>
    </source>
</evidence>
<dbReference type="InterPro" id="IPR041694">
    <property type="entry name" value="ADH_N_2"/>
</dbReference>
<accession>F0ZY36</accession>
<dbReference type="Pfam" id="PF00107">
    <property type="entry name" value="ADH_zinc_N"/>
    <property type="match status" value="1"/>
</dbReference>
<dbReference type="FunFam" id="3.40.50.720:FF:000121">
    <property type="entry name" value="Prostaglandin reductase 2"/>
    <property type="match status" value="1"/>
</dbReference>
<dbReference type="InterPro" id="IPR020843">
    <property type="entry name" value="ER"/>
</dbReference>
<dbReference type="InterPro" id="IPR011032">
    <property type="entry name" value="GroES-like_sf"/>
</dbReference>